<comment type="caution">
    <text evidence="2">The sequence shown here is derived from an EMBL/GenBank/DDBJ whole genome shotgun (WGS) entry which is preliminary data.</text>
</comment>
<evidence type="ECO:0000256" key="1">
    <source>
        <dbReference type="SAM" id="MobiDB-lite"/>
    </source>
</evidence>
<dbReference type="AlphaFoldDB" id="A0A0P7B5Y4"/>
<sequence>MSSQSPTASSLSSASSADTGVEQVLRKTYKDPGKLREGLDRLWGQGNYRLRLRNNRYIIRGPWPLNQDELQQLEKDAYQHYDDY</sequence>
<dbReference type="EMBL" id="LKCW01000227">
    <property type="protein sequence ID" value="KPM35893.1"/>
    <property type="molecule type" value="Genomic_DNA"/>
</dbReference>
<gene>
    <name evidence="2" type="ORF">AK830_g10666</name>
</gene>
<feature type="region of interest" description="Disordered" evidence="1">
    <location>
        <begin position="1"/>
        <end position="30"/>
    </location>
</feature>
<protein>
    <submittedName>
        <fullName evidence="2">Uncharacterized protein</fullName>
    </submittedName>
</protein>
<proteinExistence type="predicted"/>
<evidence type="ECO:0000313" key="3">
    <source>
        <dbReference type="Proteomes" id="UP000050424"/>
    </source>
</evidence>
<dbReference type="Proteomes" id="UP000050424">
    <property type="component" value="Unassembled WGS sequence"/>
</dbReference>
<name>A0A0P7B5Y4_9HYPO</name>
<keyword evidence="3" id="KW-1185">Reference proteome</keyword>
<feature type="compositionally biased region" description="Low complexity" evidence="1">
    <location>
        <begin position="1"/>
        <end position="17"/>
    </location>
</feature>
<evidence type="ECO:0000313" key="2">
    <source>
        <dbReference type="EMBL" id="KPM35893.1"/>
    </source>
</evidence>
<organism evidence="2 3">
    <name type="scientific">Neonectria ditissima</name>
    <dbReference type="NCBI Taxonomy" id="78410"/>
    <lineage>
        <taxon>Eukaryota</taxon>
        <taxon>Fungi</taxon>
        <taxon>Dikarya</taxon>
        <taxon>Ascomycota</taxon>
        <taxon>Pezizomycotina</taxon>
        <taxon>Sordariomycetes</taxon>
        <taxon>Hypocreomycetidae</taxon>
        <taxon>Hypocreales</taxon>
        <taxon>Nectriaceae</taxon>
        <taxon>Neonectria</taxon>
    </lineage>
</organism>
<accession>A0A0P7B5Y4</accession>
<reference evidence="2 3" key="1">
    <citation type="submission" date="2015-09" db="EMBL/GenBank/DDBJ databases">
        <title>Draft genome of a European isolate of the apple canker pathogen Neonectria ditissima.</title>
        <authorList>
            <person name="Gomez-Cortecero A."/>
            <person name="Harrison R.J."/>
            <person name="Armitage A.D."/>
        </authorList>
    </citation>
    <scope>NUCLEOTIDE SEQUENCE [LARGE SCALE GENOMIC DNA]</scope>
    <source>
        <strain evidence="2 3">R09/05</strain>
    </source>
</reference>